<feature type="region of interest" description="Disordered" evidence="6">
    <location>
        <begin position="1"/>
        <end position="82"/>
    </location>
</feature>
<dbReference type="InterPro" id="IPR048258">
    <property type="entry name" value="Cyclins_cyclin-box"/>
</dbReference>
<feature type="domain" description="Cyclin C-terminal" evidence="8">
    <location>
        <begin position="226"/>
        <end position="337"/>
    </location>
</feature>
<proteinExistence type="inferred from homology"/>
<dbReference type="GO" id="GO:0019887">
    <property type="term" value="F:protein kinase regulator activity"/>
    <property type="evidence" value="ECO:0007669"/>
    <property type="project" value="UniProtKB-ARBA"/>
</dbReference>
<dbReference type="SUPFAM" id="SSF47954">
    <property type="entry name" value="Cyclin-like"/>
    <property type="match status" value="2"/>
</dbReference>
<dbReference type="FunFam" id="1.10.472.10:FF:000010">
    <property type="entry name" value="G1/S-specific cyclin Cln1"/>
    <property type="match status" value="1"/>
</dbReference>
<evidence type="ECO:0000259" key="7">
    <source>
        <dbReference type="SMART" id="SM00385"/>
    </source>
</evidence>
<evidence type="ECO:0008006" key="11">
    <source>
        <dbReference type="Google" id="ProtNLM"/>
    </source>
</evidence>
<feature type="compositionally biased region" description="Low complexity" evidence="6">
    <location>
        <begin position="10"/>
        <end position="23"/>
    </location>
</feature>
<name>A0A8H3TUK4_9TREE</name>
<evidence type="ECO:0000256" key="1">
    <source>
        <dbReference type="ARBA" id="ARBA00008742"/>
    </source>
</evidence>
<keyword evidence="3 5" id="KW-0195">Cyclin</keyword>
<sequence>MPPAPTNRTSRPSSIYSSGPASSSKKRSSVSPADPSMLQPQVSKPAIKKLASPSKARALATAIHSQQPTHMAGPSPRPKAARNPNRLLFEDEYHDEVTTYMHSMESMTLASADLMDMQPELQWYMRPFLVDFLIEIHQQFRLRPEVLYLAMNIVDRYVSKRVVYKKHYQLVGCAALWIAAKFEDAKDRVPTVRELADMCCKAYDETAFIQMEGHVLQTIGWTIGHPTAEAWMRMACMGNDNEDTRTQHIARFLMEITLFHREFVGVKPSVLAAGSLMIARFICGLPRHPVHQNEQDIVKVARLLDICLGEHLKDISQIVLEKYAPVYYSRASVIVREWYQSGRRWVYITMPPPISPASSLTAPGLISSWSARRRDINSSPNSVANSSCASSEAGDDMPRTPVTPGYGVTDPFIDANIVAVATAAGMPMPHIGMPVMADNHAHHHQKENMVPQVYHAKMATHHKSVMVPHPMPQAVPTQYAVPMQRHALHPVQPTASIPKALRRLSG</sequence>
<feature type="domain" description="Cyclin-like" evidence="7">
    <location>
        <begin position="230"/>
        <end position="321"/>
    </location>
</feature>
<keyword evidence="4" id="KW-0131">Cell cycle</keyword>
<feature type="region of interest" description="Disordered" evidence="6">
    <location>
        <begin position="376"/>
        <end position="403"/>
    </location>
</feature>
<reference evidence="9" key="1">
    <citation type="submission" date="2020-07" db="EMBL/GenBank/DDBJ databases">
        <title>Draft Genome Sequence of a Deep-Sea Yeast, Naganishia (Cryptococcus) liquefaciens strain N6.</title>
        <authorList>
            <person name="Han Y.W."/>
            <person name="Kajitani R."/>
            <person name="Morimoto H."/>
            <person name="Parhat M."/>
            <person name="Tsubouchi H."/>
            <person name="Bakenova O."/>
            <person name="Ogata M."/>
            <person name="Argunhan B."/>
            <person name="Aoki R."/>
            <person name="Kajiwara S."/>
            <person name="Itoh T."/>
            <person name="Iwasaki H."/>
        </authorList>
    </citation>
    <scope>NUCLEOTIDE SEQUENCE</scope>
    <source>
        <strain evidence="9">N6</strain>
    </source>
</reference>
<evidence type="ECO:0000256" key="4">
    <source>
        <dbReference type="ARBA" id="ARBA00023306"/>
    </source>
</evidence>
<dbReference type="InterPro" id="IPR036915">
    <property type="entry name" value="Cyclin-like_sf"/>
</dbReference>
<feature type="domain" description="Cyclin-like" evidence="7">
    <location>
        <begin position="131"/>
        <end position="217"/>
    </location>
</feature>
<comment type="similarity">
    <text evidence="1 5">Belongs to the cyclin family.</text>
</comment>
<dbReference type="InterPro" id="IPR013763">
    <property type="entry name" value="Cyclin-like_dom"/>
</dbReference>
<organism evidence="9 10">
    <name type="scientific">Naganishia liquefaciens</name>
    <dbReference type="NCBI Taxonomy" id="104408"/>
    <lineage>
        <taxon>Eukaryota</taxon>
        <taxon>Fungi</taxon>
        <taxon>Dikarya</taxon>
        <taxon>Basidiomycota</taxon>
        <taxon>Agaricomycotina</taxon>
        <taxon>Tremellomycetes</taxon>
        <taxon>Filobasidiales</taxon>
        <taxon>Filobasidiaceae</taxon>
        <taxon>Naganishia</taxon>
    </lineage>
</organism>
<dbReference type="Pfam" id="PF02984">
    <property type="entry name" value="Cyclin_C"/>
    <property type="match status" value="1"/>
</dbReference>
<evidence type="ECO:0000256" key="5">
    <source>
        <dbReference type="RuleBase" id="RU000383"/>
    </source>
</evidence>
<feature type="compositionally biased region" description="Polar residues" evidence="6">
    <location>
        <begin position="377"/>
        <end position="390"/>
    </location>
</feature>
<dbReference type="Pfam" id="PF00134">
    <property type="entry name" value="Cyclin_N"/>
    <property type="match status" value="1"/>
</dbReference>
<evidence type="ECO:0000313" key="10">
    <source>
        <dbReference type="Proteomes" id="UP000620104"/>
    </source>
</evidence>
<evidence type="ECO:0000256" key="6">
    <source>
        <dbReference type="SAM" id="MobiDB-lite"/>
    </source>
</evidence>
<dbReference type="SMART" id="SM00385">
    <property type="entry name" value="CYCLIN"/>
    <property type="match status" value="2"/>
</dbReference>
<dbReference type="EMBL" id="BLZA01000021">
    <property type="protein sequence ID" value="GHJ87437.1"/>
    <property type="molecule type" value="Genomic_DNA"/>
</dbReference>
<dbReference type="PROSITE" id="PS00292">
    <property type="entry name" value="CYCLINS"/>
    <property type="match status" value="1"/>
</dbReference>
<accession>A0A8H3TUK4</accession>
<comment type="caution">
    <text evidence="9">The sequence shown here is derived from an EMBL/GenBank/DDBJ whole genome shotgun (WGS) entry which is preliminary data.</text>
</comment>
<keyword evidence="2" id="KW-0132">Cell division</keyword>
<dbReference type="GO" id="GO:0051726">
    <property type="term" value="P:regulation of cell cycle"/>
    <property type="evidence" value="ECO:0007669"/>
    <property type="project" value="UniProtKB-ARBA"/>
</dbReference>
<keyword evidence="10" id="KW-1185">Reference proteome</keyword>
<evidence type="ECO:0000313" key="9">
    <source>
        <dbReference type="EMBL" id="GHJ87437.1"/>
    </source>
</evidence>
<dbReference type="InterPro" id="IPR039361">
    <property type="entry name" value="Cyclin"/>
</dbReference>
<dbReference type="InterPro" id="IPR006671">
    <property type="entry name" value="Cyclin_N"/>
</dbReference>
<dbReference type="Proteomes" id="UP000620104">
    <property type="component" value="Unassembled WGS sequence"/>
</dbReference>
<dbReference type="CDD" id="cd20559">
    <property type="entry name" value="CYCLIN_ScCLN_like"/>
    <property type="match status" value="1"/>
</dbReference>
<dbReference type="CDD" id="cd20537">
    <property type="entry name" value="CYCLIN_CCNO-like_rpt2"/>
    <property type="match status" value="1"/>
</dbReference>
<dbReference type="PANTHER" id="PTHR10177">
    <property type="entry name" value="CYCLINS"/>
    <property type="match status" value="1"/>
</dbReference>
<dbReference type="SMART" id="SM01332">
    <property type="entry name" value="Cyclin_C"/>
    <property type="match status" value="1"/>
</dbReference>
<dbReference type="AlphaFoldDB" id="A0A8H3TUK4"/>
<evidence type="ECO:0000256" key="2">
    <source>
        <dbReference type="ARBA" id="ARBA00022618"/>
    </source>
</evidence>
<protein>
    <recommendedName>
        <fullName evidence="11">Cyclin N-terminal domain-containing protein</fullName>
    </recommendedName>
</protein>
<dbReference type="GO" id="GO:0051301">
    <property type="term" value="P:cell division"/>
    <property type="evidence" value="ECO:0007669"/>
    <property type="project" value="UniProtKB-KW"/>
</dbReference>
<gene>
    <name evidence="9" type="ORF">NliqN6_3839</name>
</gene>
<evidence type="ECO:0000256" key="3">
    <source>
        <dbReference type="ARBA" id="ARBA00023127"/>
    </source>
</evidence>
<dbReference type="GO" id="GO:0044843">
    <property type="term" value="P:cell cycle G1/S phase transition"/>
    <property type="evidence" value="ECO:0007669"/>
    <property type="project" value="UniProtKB-ARBA"/>
</dbReference>
<dbReference type="Gene3D" id="1.10.472.10">
    <property type="entry name" value="Cyclin-like"/>
    <property type="match status" value="2"/>
</dbReference>
<dbReference type="OrthoDB" id="5590282at2759"/>
<evidence type="ECO:0000259" key="8">
    <source>
        <dbReference type="SMART" id="SM01332"/>
    </source>
</evidence>
<dbReference type="InterPro" id="IPR004367">
    <property type="entry name" value="Cyclin_C-dom"/>
</dbReference>